<keyword evidence="4" id="KW-0479">Metal-binding</keyword>
<dbReference type="InterPro" id="IPR017896">
    <property type="entry name" value="4Fe4S_Fe-S-bd"/>
</dbReference>
<dbReference type="SMR" id="A1ANA7"/>
<dbReference type="InterPro" id="IPR019903">
    <property type="entry name" value="RIC_family"/>
</dbReference>
<keyword evidence="5" id="KW-0408">Iron</keyword>
<dbReference type="PROSITE" id="PS51379">
    <property type="entry name" value="4FE4S_FER_2"/>
    <property type="match status" value="1"/>
</dbReference>
<dbReference type="InterPro" id="IPR012312">
    <property type="entry name" value="Hemerythrin-like"/>
</dbReference>
<dbReference type="AlphaFoldDB" id="A1ANA7"/>
<dbReference type="Proteomes" id="UP000006732">
    <property type="component" value="Chromosome"/>
</dbReference>
<dbReference type="SUPFAM" id="SSF54862">
    <property type="entry name" value="4Fe-4S ferredoxins"/>
    <property type="match status" value="1"/>
</dbReference>
<dbReference type="KEGG" id="ppd:Ppro_1206"/>
<keyword evidence="6" id="KW-0411">Iron-sulfur</keyword>
<proteinExistence type="predicted"/>
<evidence type="ECO:0000256" key="3">
    <source>
        <dbReference type="ARBA" id="ARBA00022490"/>
    </source>
</evidence>
<keyword evidence="9" id="KW-1185">Reference proteome</keyword>
<organism evidence="8 9">
    <name type="scientific">Pelobacter propionicus (strain DSM 2379 / NBRC 103807 / OttBd1)</name>
    <dbReference type="NCBI Taxonomy" id="338966"/>
    <lineage>
        <taxon>Bacteria</taxon>
        <taxon>Pseudomonadati</taxon>
        <taxon>Thermodesulfobacteriota</taxon>
        <taxon>Desulfuromonadia</taxon>
        <taxon>Desulfuromonadales</taxon>
        <taxon>Desulfuromonadaceae</taxon>
        <taxon>Pelobacter</taxon>
    </lineage>
</organism>
<evidence type="ECO:0000256" key="4">
    <source>
        <dbReference type="ARBA" id="ARBA00022723"/>
    </source>
</evidence>
<dbReference type="GO" id="GO:0005506">
    <property type="term" value="F:iron ion binding"/>
    <property type="evidence" value="ECO:0007669"/>
    <property type="project" value="InterPro"/>
</dbReference>
<accession>A1ANA7</accession>
<comment type="function">
    <text evidence="1">Ferredoxins are iron-sulfur proteins that transfer electrons in a wide variety of metabolic reactions.</text>
</comment>
<dbReference type="NCBIfam" id="TIGR03652">
    <property type="entry name" value="FeS_repair_RIC"/>
    <property type="match status" value="1"/>
</dbReference>
<keyword evidence="3" id="KW-0963">Cytoplasm</keyword>
<evidence type="ECO:0000256" key="6">
    <source>
        <dbReference type="ARBA" id="ARBA00023014"/>
    </source>
</evidence>
<dbReference type="STRING" id="338966.Ppro_1206"/>
<dbReference type="PANTHER" id="PTHR36438:SF1">
    <property type="entry name" value="IRON-SULFUR CLUSTER REPAIR PROTEIN YTFE"/>
    <property type="match status" value="1"/>
</dbReference>
<dbReference type="eggNOG" id="COG2846">
    <property type="taxonomic scope" value="Bacteria"/>
</dbReference>
<dbReference type="InterPro" id="IPR001080">
    <property type="entry name" value="3Fe4S_ferredoxin"/>
</dbReference>
<dbReference type="EMBL" id="CP000482">
    <property type="protein sequence ID" value="ABK98827.1"/>
    <property type="molecule type" value="Genomic_DNA"/>
</dbReference>
<evidence type="ECO:0000313" key="9">
    <source>
        <dbReference type="Proteomes" id="UP000006732"/>
    </source>
</evidence>
<gene>
    <name evidence="8" type="ordered locus">Ppro_1206</name>
</gene>
<dbReference type="HOGENOM" id="CLU_076075_0_0_7"/>
<reference evidence="8 9" key="1">
    <citation type="submission" date="2006-10" db="EMBL/GenBank/DDBJ databases">
        <title>Complete sequence of chromosome of Pelobacter propionicus DSM 2379.</title>
        <authorList>
            <consortium name="US DOE Joint Genome Institute"/>
            <person name="Copeland A."/>
            <person name="Lucas S."/>
            <person name="Lapidus A."/>
            <person name="Barry K."/>
            <person name="Detter J.C."/>
            <person name="Glavina del Rio T."/>
            <person name="Hammon N."/>
            <person name="Israni S."/>
            <person name="Dalin E."/>
            <person name="Tice H."/>
            <person name="Pitluck S."/>
            <person name="Saunders E."/>
            <person name="Brettin T."/>
            <person name="Bruce D."/>
            <person name="Han C."/>
            <person name="Tapia R."/>
            <person name="Schmutz J."/>
            <person name="Larimer F."/>
            <person name="Land M."/>
            <person name="Hauser L."/>
            <person name="Kyrpides N."/>
            <person name="Kim E."/>
            <person name="Lovley D."/>
            <person name="Richardson P."/>
        </authorList>
    </citation>
    <scope>NUCLEOTIDE SEQUENCE [LARGE SCALE GENOMIC DNA]</scope>
    <source>
        <strain evidence="9">DSM 2379 / NBRC 103807 / OttBd1</strain>
    </source>
</reference>
<evidence type="ECO:0000256" key="1">
    <source>
        <dbReference type="ARBA" id="ARBA00003532"/>
    </source>
</evidence>
<dbReference type="PRINTS" id="PR00352">
    <property type="entry name" value="3FE4SFRDOXIN"/>
</dbReference>
<dbReference type="eggNOG" id="COG1141">
    <property type="taxonomic scope" value="Bacteria"/>
</dbReference>
<name>A1ANA7_PELPD</name>
<dbReference type="Pfam" id="PF01814">
    <property type="entry name" value="Hemerythrin"/>
    <property type="match status" value="1"/>
</dbReference>
<evidence type="ECO:0000256" key="2">
    <source>
        <dbReference type="ARBA" id="ARBA00004496"/>
    </source>
</evidence>
<dbReference type="RefSeq" id="WP_011735129.1">
    <property type="nucleotide sequence ID" value="NC_008609.1"/>
</dbReference>
<protein>
    <recommendedName>
        <fullName evidence="7">4Fe-4S ferredoxin-type domain-containing protein</fullName>
    </recommendedName>
</protein>
<dbReference type="GO" id="GO:0005737">
    <property type="term" value="C:cytoplasm"/>
    <property type="evidence" value="ECO:0007669"/>
    <property type="project" value="UniProtKB-SubCell"/>
</dbReference>
<dbReference type="Pfam" id="PF13370">
    <property type="entry name" value="Fer4_13"/>
    <property type="match status" value="1"/>
</dbReference>
<comment type="subcellular location">
    <subcellularLocation>
        <location evidence="2">Cytoplasm</location>
    </subcellularLocation>
</comment>
<feature type="domain" description="4Fe-4S ferredoxin-type" evidence="7">
    <location>
        <begin position="257"/>
        <end position="285"/>
    </location>
</feature>
<dbReference type="GO" id="GO:0009055">
    <property type="term" value="F:electron transfer activity"/>
    <property type="evidence" value="ECO:0007669"/>
    <property type="project" value="InterPro"/>
</dbReference>
<evidence type="ECO:0000259" key="7">
    <source>
        <dbReference type="PROSITE" id="PS51379"/>
    </source>
</evidence>
<dbReference type="Gene3D" id="3.30.70.20">
    <property type="match status" value="1"/>
</dbReference>
<evidence type="ECO:0000256" key="5">
    <source>
        <dbReference type="ARBA" id="ARBA00023004"/>
    </source>
</evidence>
<evidence type="ECO:0000313" key="8">
    <source>
        <dbReference type="EMBL" id="ABK98827.1"/>
    </source>
</evidence>
<sequence>MNKQKTGQKGDVTGKTIGELVASDYRAARVFEKYGIDFCCGGKIPLATACQERGIDPDLVSREIGEAASEPLERSQNYAAWGLPFLADYIINTHHAYLNENLSQISAYADKIAQVHGARHPEVIEIARIFDKIATDMVAHLREEEDVLFPAIKRIDAAVQAGREPDAGDRETVKTSLAQLDREHEEIGDAVHTIRDLSNNYGIPNDVCTTFMLTYRMLKEFEDDLHKHVHMENNILFPKAAQLSVESCSREEKAMGKTVAVDQNECISCGLCIESLPEVFRFADNGTSEAYDQGGASEDKIQSAINNCPVSCIHWKE</sequence>
<dbReference type="PANTHER" id="PTHR36438">
    <property type="entry name" value="IRON-SULFUR CLUSTER REPAIR PROTEIN YTFE"/>
    <property type="match status" value="1"/>
</dbReference>
<dbReference type="Gene3D" id="1.20.120.520">
    <property type="entry name" value="nmb1532 protein domain like"/>
    <property type="match status" value="1"/>
</dbReference>
<dbReference type="GO" id="GO:0051536">
    <property type="term" value="F:iron-sulfur cluster binding"/>
    <property type="evidence" value="ECO:0007669"/>
    <property type="project" value="UniProtKB-KW"/>
</dbReference>
<dbReference type="Pfam" id="PF04405">
    <property type="entry name" value="ScdA_N"/>
    <property type="match status" value="1"/>
</dbReference>